<name>A0A563EIF9_9PSEU</name>
<keyword evidence="8" id="KW-1185">Reference proteome</keyword>
<dbReference type="SUPFAM" id="SSF46894">
    <property type="entry name" value="C-terminal effector domain of the bipartite response regulators"/>
    <property type="match status" value="1"/>
</dbReference>
<keyword evidence="2" id="KW-0805">Transcription regulation</keyword>
<sequence length="950" mass="101981">MGGSVRVEYRVLGPLEVLVDGRPVIVPAGRGRTLLATLLLRANRFVSVDELIDRLWDGEPPSPDRAKTTLQMVVTRLRQALGDANCVRTATGGYVVEVTPDQLDLTRFRSLAARHRYADALALWTGPALGNVASDALHRDDVAPLLEERLVVVEQGMEADLAAGLAGELVPELRGLTQEHPFRERFWVQLMLALHRSGQQAEALAAYREVSGLLAEDLGIDPSPALRELHQQLLSGDVPVPSGWKVLCQLPPDTGDFVGRDKLFDQVRDLLTAGQAVPIVVVSGAPGAGKSAFTVRTAHRLRDAFPDGQLFVRLDGAGRAPRDPAEVLGDLLTALGESVSALPDGLAARAAAFRTRVADRAVLIVLDDAASAEQVEPLLPGTARSAVLVSSRRQLGGLSGVRGLRLPPFDTGEALSLLTRMVGADRIAREHEAATVLAELCGGLPLALRVVGARLTARSSLPLSALATRLADERRRLDELATRDMEVRATFGPSYEALPPDAASAFRRLGVLGAADVASWVVTALTGQRDGDRLVEQLVEANLLDEVGVDATGEPRYRLHDLLAVYASELAEAEDPAEQTAAKRRYVEALCALTHRAWEQLEVIIDEVEPPPFELQEVLPADEVARLTANGPAWLLAEQLLLDRGARLCLREGWVDLAAGLVERAMRHLDVFYPLDHVIATLGELSVAARAVGDLRGSWVFANSRLLQMARLGVDDALLASIGECADAFAELGHHAELASVLAAQAHFTRVHTGKPALSLAERAVDAARVSGNEQIYLSALRELASMLADSDRYAEAVPIFDESLELASRLGAGPESQVQYRIALYAMANGDPERARVASDRAVELVDGMDDLRAIAYVTTMAGRVAAACGDGTTALVHAERAAQIFDQVNEGIGALGALATKAEAFLLLDRRDEVVRLVDETLVKYGGVGAVEHEERLRIVRAKALSSV</sequence>
<evidence type="ECO:0000259" key="6">
    <source>
        <dbReference type="PROSITE" id="PS51755"/>
    </source>
</evidence>
<dbReference type="SUPFAM" id="SSF52540">
    <property type="entry name" value="P-loop containing nucleoside triphosphate hydrolases"/>
    <property type="match status" value="1"/>
</dbReference>
<dbReference type="SMART" id="SM01043">
    <property type="entry name" value="BTAD"/>
    <property type="match status" value="1"/>
</dbReference>
<comment type="caution">
    <text evidence="7">The sequence shown here is derived from an EMBL/GenBank/DDBJ whole genome shotgun (WGS) entry which is preliminary data.</text>
</comment>
<dbReference type="InterPro" id="IPR016032">
    <property type="entry name" value="Sig_transdc_resp-reg_C-effctor"/>
</dbReference>
<gene>
    <name evidence="7" type="ORF">FKR81_36285</name>
</gene>
<dbReference type="InterPro" id="IPR005158">
    <property type="entry name" value="BTAD"/>
</dbReference>
<dbReference type="GO" id="GO:0043531">
    <property type="term" value="F:ADP binding"/>
    <property type="evidence" value="ECO:0007669"/>
    <property type="project" value="InterPro"/>
</dbReference>
<evidence type="ECO:0000256" key="2">
    <source>
        <dbReference type="ARBA" id="ARBA00023015"/>
    </source>
</evidence>
<dbReference type="SUPFAM" id="SSF48452">
    <property type="entry name" value="TPR-like"/>
    <property type="match status" value="2"/>
</dbReference>
<evidence type="ECO:0000256" key="5">
    <source>
        <dbReference type="PROSITE-ProRule" id="PRU01091"/>
    </source>
</evidence>
<protein>
    <recommendedName>
        <fullName evidence="6">OmpR/PhoB-type domain-containing protein</fullName>
    </recommendedName>
</protein>
<dbReference type="InterPro" id="IPR051677">
    <property type="entry name" value="AfsR-DnrI-RedD_regulator"/>
</dbReference>
<comment type="similarity">
    <text evidence="1">Belongs to the AfsR/DnrI/RedD regulatory family.</text>
</comment>
<dbReference type="PRINTS" id="PR00364">
    <property type="entry name" value="DISEASERSIST"/>
</dbReference>
<dbReference type="Gene3D" id="1.25.40.10">
    <property type="entry name" value="Tetratricopeptide repeat domain"/>
    <property type="match status" value="2"/>
</dbReference>
<dbReference type="Pfam" id="PF00486">
    <property type="entry name" value="Trans_reg_C"/>
    <property type="match status" value="1"/>
</dbReference>
<dbReference type="PROSITE" id="PS51755">
    <property type="entry name" value="OMPR_PHOB"/>
    <property type="match status" value="1"/>
</dbReference>
<feature type="DNA-binding region" description="OmpR/PhoB-type" evidence="5">
    <location>
        <begin position="1"/>
        <end position="98"/>
    </location>
</feature>
<dbReference type="InterPro" id="IPR011990">
    <property type="entry name" value="TPR-like_helical_dom_sf"/>
</dbReference>
<evidence type="ECO:0000256" key="3">
    <source>
        <dbReference type="ARBA" id="ARBA00023125"/>
    </source>
</evidence>
<dbReference type="GO" id="GO:0006355">
    <property type="term" value="P:regulation of DNA-templated transcription"/>
    <property type="evidence" value="ECO:0007669"/>
    <property type="project" value="InterPro"/>
</dbReference>
<dbReference type="OrthoDB" id="3587032at2"/>
<evidence type="ECO:0000313" key="7">
    <source>
        <dbReference type="EMBL" id="TWP46399.1"/>
    </source>
</evidence>
<dbReference type="CDD" id="cd15831">
    <property type="entry name" value="BTAD"/>
    <property type="match status" value="1"/>
</dbReference>
<dbReference type="AlphaFoldDB" id="A0A563EIF9"/>
<organism evidence="7 8">
    <name type="scientific">Lentzea tibetensis</name>
    <dbReference type="NCBI Taxonomy" id="2591470"/>
    <lineage>
        <taxon>Bacteria</taxon>
        <taxon>Bacillati</taxon>
        <taxon>Actinomycetota</taxon>
        <taxon>Actinomycetes</taxon>
        <taxon>Pseudonocardiales</taxon>
        <taxon>Pseudonocardiaceae</taxon>
        <taxon>Lentzea</taxon>
    </lineage>
</organism>
<dbReference type="InterPro" id="IPR036388">
    <property type="entry name" value="WH-like_DNA-bd_sf"/>
</dbReference>
<feature type="domain" description="OmpR/PhoB-type" evidence="6">
    <location>
        <begin position="1"/>
        <end position="98"/>
    </location>
</feature>
<dbReference type="Pfam" id="PF03704">
    <property type="entry name" value="BTAD"/>
    <property type="match status" value="1"/>
</dbReference>
<reference evidence="7 8" key="1">
    <citation type="submission" date="2019-07" db="EMBL/GenBank/DDBJ databases">
        <title>Lentzea xizangensis sp. nov., isolated from Qinghai-Tibetan Plateau Soils.</title>
        <authorList>
            <person name="Huang J."/>
        </authorList>
    </citation>
    <scope>NUCLEOTIDE SEQUENCE [LARGE SCALE GENOMIC DNA]</scope>
    <source>
        <strain evidence="7 8">FXJ1.1311</strain>
    </source>
</reference>
<dbReference type="PANTHER" id="PTHR35807:SF1">
    <property type="entry name" value="TRANSCRIPTIONAL REGULATOR REDD"/>
    <property type="match status" value="1"/>
</dbReference>
<evidence type="ECO:0000256" key="1">
    <source>
        <dbReference type="ARBA" id="ARBA00005820"/>
    </source>
</evidence>
<keyword evidence="3 5" id="KW-0238">DNA-binding</keyword>
<dbReference type="Gene3D" id="3.40.50.300">
    <property type="entry name" value="P-loop containing nucleotide triphosphate hydrolases"/>
    <property type="match status" value="1"/>
</dbReference>
<dbReference type="EMBL" id="VOBR01000033">
    <property type="protein sequence ID" value="TWP46399.1"/>
    <property type="molecule type" value="Genomic_DNA"/>
</dbReference>
<dbReference type="GO" id="GO:0000160">
    <property type="term" value="P:phosphorelay signal transduction system"/>
    <property type="evidence" value="ECO:0007669"/>
    <property type="project" value="InterPro"/>
</dbReference>
<dbReference type="Proteomes" id="UP000316639">
    <property type="component" value="Unassembled WGS sequence"/>
</dbReference>
<dbReference type="GO" id="GO:0003677">
    <property type="term" value="F:DNA binding"/>
    <property type="evidence" value="ECO:0007669"/>
    <property type="project" value="UniProtKB-UniRule"/>
</dbReference>
<evidence type="ECO:0000256" key="4">
    <source>
        <dbReference type="ARBA" id="ARBA00023163"/>
    </source>
</evidence>
<accession>A0A563EIF9</accession>
<dbReference type="SMART" id="SM00862">
    <property type="entry name" value="Trans_reg_C"/>
    <property type="match status" value="1"/>
</dbReference>
<dbReference type="Gene3D" id="1.10.10.10">
    <property type="entry name" value="Winged helix-like DNA-binding domain superfamily/Winged helix DNA-binding domain"/>
    <property type="match status" value="1"/>
</dbReference>
<evidence type="ECO:0000313" key="8">
    <source>
        <dbReference type="Proteomes" id="UP000316639"/>
    </source>
</evidence>
<dbReference type="InterPro" id="IPR001867">
    <property type="entry name" value="OmpR/PhoB-type_DNA-bd"/>
</dbReference>
<dbReference type="PANTHER" id="PTHR35807">
    <property type="entry name" value="TRANSCRIPTIONAL REGULATOR REDD-RELATED"/>
    <property type="match status" value="1"/>
</dbReference>
<keyword evidence="4" id="KW-0804">Transcription</keyword>
<proteinExistence type="inferred from homology"/>
<dbReference type="InterPro" id="IPR027417">
    <property type="entry name" value="P-loop_NTPase"/>
</dbReference>